<dbReference type="SUPFAM" id="SSF103196">
    <property type="entry name" value="Roadblock/LC7 domain"/>
    <property type="match status" value="1"/>
</dbReference>
<dbReference type="PANTHER" id="PTHR36222:SF1">
    <property type="entry name" value="SERINE PROTEASE INHIBITOR RV3364C"/>
    <property type="match status" value="1"/>
</dbReference>
<keyword evidence="3" id="KW-1185">Reference proteome</keyword>
<dbReference type="Gene3D" id="3.30.450.30">
    <property type="entry name" value="Dynein light chain 2a, cytoplasmic"/>
    <property type="match status" value="1"/>
</dbReference>
<dbReference type="InterPro" id="IPR004942">
    <property type="entry name" value="Roadblock/LAMTOR2_dom"/>
</dbReference>
<protein>
    <submittedName>
        <fullName evidence="2">Roadblock/LC7 domain-containing protein</fullName>
    </submittedName>
</protein>
<dbReference type="RefSeq" id="WP_397096152.1">
    <property type="nucleotide sequence ID" value="NZ_JBIRYO010000043.1"/>
</dbReference>
<organism evidence="2 3">
    <name type="scientific">Nocardia xishanensis</name>
    <dbReference type="NCBI Taxonomy" id="238964"/>
    <lineage>
        <taxon>Bacteria</taxon>
        <taxon>Bacillati</taxon>
        <taxon>Actinomycetota</taxon>
        <taxon>Actinomycetes</taxon>
        <taxon>Mycobacteriales</taxon>
        <taxon>Nocardiaceae</taxon>
        <taxon>Nocardia</taxon>
    </lineage>
</organism>
<evidence type="ECO:0000259" key="1">
    <source>
        <dbReference type="SMART" id="SM00960"/>
    </source>
</evidence>
<feature type="domain" description="Roadblock/LAMTOR2" evidence="1">
    <location>
        <begin position="10"/>
        <end position="100"/>
    </location>
</feature>
<dbReference type="EMBL" id="JBIRYO010000043">
    <property type="protein sequence ID" value="MFI2478582.1"/>
    <property type="molecule type" value="Genomic_DNA"/>
</dbReference>
<dbReference type="SMART" id="SM00960">
    <property type="entry name" value="Robl_LC7"/>
    <property type="match status" value="1"/>
</dbReference>
<comment type="caution">
    <text evidence="2">The sequence shown here is derived from an EMBL/GenBank/DDBJ whole genome shotgun (WGS) entry which is preliminary data.</text>
</comment>
<dbReference type="Pfam" id="PF03259">
    <property type="entry name" value="Robl_LC7"/>
    <property type="match status" value="1"/>
</dbReference>
<evidence type="ECO:0000313" key="2">
    <source>
        <dbReference type="EMBL" id="MFI2478582.1"/>
    </source>
</evidence>
<accession>A0ABW7XBR1</accession>
<sequence>MTTPATGELDWLLDELVQRLPGVRNAVLLSTDGLMIARCNTMPRADAEHFCAMSSALYGLARSAGSRFAGGGVRQAVIELDEAVIFVTAGGPNACLALWADESANMGMVAYEMNQTVQRVGTYLSAAARRGEYSHVDSRP</sequence>
<dbReference type="PANTHER" id="PTHR36222">
    <property type="entry name" value="SERINE PROTEASE INHIBITOR RV3364C"/>
    <property type="match status" value="1"/>
</dbReference>
<proteinExistence type="predicted"/>
<evidence type="ECO:0000313" key="3">
    <source>
        <dbReference type="Proteomes" id="UP001611415"/>
    </source>
</evidence>
<dbReference type="InterPro" id="IPR053141">
    <property type="entry name" value="Mycobact_SerProt_Inhib_Rv3364c"/>
</dbReference>
<reference evidence="2 3" key="1">
    <citation type="submission" date="2024-10" db="EMBL/GenBank/DDBJ databases">
        <title>The Natural Products Discovery Center: Release of the First 8490 Sequenced Strains for Exploring Actinobacteria Biosynthetic Diversity.</title>
        <authorList>
            <person name="Kalkreuter E."/>
            <person name="Kautsar S.A."/>
            <person name="Yang D."/>
            <person name="Bader C.D."/>
            <person name="Teijaro C.N."/>
            <person name="Fluegel L."/>
            <person name="Davis C.M."/>
            <person name="Simpson J.R."/>
            <person name="Lauterbach L."/>
            <person name="Steele A.D."/>
            <person name="Gui C."/>
            <person name="Meng S."/>
            <person name="Li G."/>
            <person name="Viehrig K."/>
            <person name="Ye F."/>
            <person name="Su P."/>
            <person name="Kiefer A.F."/>
            <person name="Nichols A."/>
            <person name="Cepeda A.J."/>
            <person name="Yan W."/>
            <person name="Fan B."/>
            <person name="Jiang Y."/>
            <person name="Adhikari A."/>
            <person name="Zheng C.-J."/>
            <person name="Schuster L."/>
            <person name="Cowan T.M."/>
            <person name="Smanski M.J."/>
            <person name="Chevrette M.G."/>
            <person name="De Carvalho L.P.S."/>
            <person name="Shen B."/>
        </authorList>
    </citation>
    <scope>NUCLEOTIDE SEQUENCE [LARGE SCALE GENOMIC DNA]</scope>
    <source>
        <strain evidence="2 3">NPDC019275</strain>
    </source>
</reference>
<gene>
    <name evidence="2" type="ORF">ACH49W_34955</name>
</gene>
<dbReference type="Proteomes" id="UP001611415">
    <property type="component" value="Unassembled WGS sequence"/>
</dbReference>
<name>A0ABW7XBR1_9NOCA</name>